<dbReference type="InterPro" id="IPR007712">
    <property type="entry name" value="RelE/ParE_toxin"/>
</dbReference>
<dbReference type="AlphaFoldDB" id="A0A178MTL9"/>
<reference evidence="2 3" key="1">
    <citation type="submission" date="2016-04" db="EMBL/GenBank/DDBJ databases">
        <title>Draft genome sequence of freshwater magnetotactic bacteria Magnetospirillum marisnigri SP-1 and Magnetospirillum moscoviense BB-1.</title>
        <authorList>
            <person name="Koziaeva V."/>
            <person name="Dziuba M.V."/>
            <person name="Ivanov T.M."/>
            <person name="Kuznetsov B."/>
            <person name="Grouzdev D.S."/>
        </authorList>
    </citation>
    <scope>NUCLEOTIDE SEQUENCE [LARGE SCALE GENOMIC DNA]</scope>
    <source>
        <strain evidence="2 3">SP-1</strain>
    </source>
</reference>
<protein>
    <recommendedName>
        <fullName evidence="4">Plasmid stabilization protein ParE</fullName>
    </recommendedName>
</protein>
<evidence type="ECO:0000313" key="3">
    <source>
        <dbReference type="Proteomes" id="UP000078428"/>
    </source>
</evidence>
<dbReference type="Proteomes" id="UP000078428">
    <property type="component" value="Unassembled WGS sequence"/>
</dbReference>
<dbReference type="STRING" id="1285242.A6A04_15095"/>
<dbReference type="EMBL" id="LWQT01000041">
    <property type="protein sequence ID" value="OAN53040.1"/>
    <property type="molecule type" value="Genomic_DNA"/>
</dbReference>
<organism evidence="2 3">
    <name type="scientific">Paramagnetospirillum marisnigri</name>
    <dbReference type="NCBI Taxonomy" id="1285242"/>
    <lineage>
        <taxon>Bacteria</taxon>
        <taxon>Pseudomonadati</taxon>
        <taxon>Pseudomonadota</taxon>
        <taxon>Alphaproteobacteria</taxon>
        <taxon>Rhodospirillales</taxon>
        <taxon>Magnetospirillaceae</taxon>
        <taxon>Paramagnetospirillum</taxon>
    </lineage>
</organism>
<comment type="caution">
    <text evidence="2">The sequence shown here is derived from an EMBL/GenBank/DDBJ whole genome shotgun (WGS) entry which is preliminary data.</text>
</comment>
<keyword evidence="1" id="KW-1277">Toxin-antitoxin system</keyword>
<keyword evidence="3" id="KW-1185">Reference proteome</keyword>
<evidence type="ECO:0008006" key="4">
    <source>
        <dbReference type="Google" id="ProtNLM"/>
    </source>
</evidence>
<dbReference type="Gene3D" id="3.30.2310.20">
    <property type="entry name" value="RelE-like"/>
    <property type="match status" value="1"/>
</dbReference>
<proteinExistence type="predicted"/>
<dbReference type="OrthoDB" id="5457915at2"/>
<dbReference type="InterPro" id="IPR035093">
    <property type="entry name" value="RelE/ParE_toxin_dom_sf"/>
</dbReference>
<evidence type="ECO:0000256" key="1">
    <source>
        <dbReference type="ARBA" id="ARBA00022649"/>
    </source>
</evidence>
<accession>A0A178MTL9</accession>
<dbReference type="Pfam" id="PF05016">
    <property type="entry name" value="ParE_toxin"/>
    <property type="match status" value="1"/>
</dbReference>
<gene>
    <name evidence="2" type="ORF">A6A04_15095</name>
</gene>
<name>A0A178MTL9_9PROT</name>
<evidence type="ECO:0000313" key="2">
    <source>
        <dbReference type="EMBL" id="OAN53040.1"/>
    </source>
</evidence>
<sequence length="96" mass="10893">MEWTAEQFGRQQAETYAATLVDTINSLAEWPTTIGVKACDSLSAGFFTLHTARTGRKARHIIVFRADPHRFEEGVQVVRILHDSMDMARHIESEPH</sequence>